<keyword evidence="13" id="KW-1185">Reference proteome</keyword>
<dbReference type="EMBL" id="OV696696">
    <property type="protein sequence ID" value="CAH1239780.1"/>
    <property type="molecule type" value="Genomic_DNA"/>
</dbReference>
<evidence type="ECO:0000256" key="7">
    <source>
        <dbReference type="PROSITE-ProRule" id="PRU00192"/>
    </source>
</evidence>
<evidence type="ECO:0000256" key="2">
    <source>
        <dbReference type="ARBA" id="ARBA00022443"/>
    </source>
</evidence>
<evidence type="ECO:0000256" key="3">
    <source>
        <dbReference type="ARBA" id="ARBA00023136"/>
    </source>
</evidence>
<dbReference type="PANTHER" id="PTHR11640">
    <property type="entry name" value="NEPHRIN"/>
    <property type="match status" value="1"/>
</dbReference>
<dbReference type="SMART" id="SM00408">
    <property type="entry name" value="IGc2"/>
    <property type="match status" value="3"/>
</dbReference>
<evidence type="ECO:0000259" key="11">
    <source>
        <dbReference type="PROSITE" id="PS50835"/>
    </source>
</evidence>
<dbReference type="InterPro" id="IPR007110">
    <property type="entry name" value="Ig-like_dom"/>
</dbReference>
<organism evidence="12 13">
    <name type="scientific">Branchiostoma lanceolatum</name>
    <name type="common">Common lancelet</name>
    <name type="synonym">Amphioxus lanceolatum</name>
    <dbReference type="NCBI Taxonomy" id="7740"/>
    <lineage>
        <taxon>Eukaryota</taxon>
        <taxon>Metazoa</taxon>
        <taxon>Chordata</taxon>
        <taxon>Cephalochordata</taxon>
        <taxon>Leptocardii</taxon>
        <taxon>Amphioxiformes</taxon>
        <taxon>Branchiostomatidae</taxon>
        <taxon>Branchiostoma</taxon>
    </lineage>
</organism>
<dbReference type="InterPro" id="IPR001452">
    <property type="entry name" value="SH3_domain"/>
</dbReference>
<dbReference type="SUPFAM" id="SSF50044">
    <property type="entry name" value="SH3-domain"/>
    <property type="match status" value="1"/>
</dbReference>
<dbReference type="SMART" id="SM00326">
    <property type="entry name" value="SH3"/>
    <property type="match status" value="1"/>
</dbReference>
<feature type="domain" description="Ig-like" evidence="11">
    <location>
        <begin position="138"/>
        <end position="227"/>
    </location>
</feature>
<protein>
    <submittedName>
        <fullName evidence="12">NCAM1 protein</fullName>
    </submittedName>
</protein>
<dbReference type="OrthoDB" id="6353782at2759"/>
<keyword evidence="2 7" id="KW-0728">SH3 domain</keyword>
<dbReference type="PROSITE" id="PS50002">
    <property type="entry name" value="SH3"/>
    <property type="match status" value="1"/>
</dbReference>
<dbReference type="Pfam" id="PF14604">
    <property type="entry name" value="SH3_9"/>
    <property type="match status" value="1"/>
</dbReference>
<dbReference type="CDD" id="cd00096">
    <property type="entry name" value="Ig"/>
    <property type="match status" value="1"/>
</dbReference>
<comment type="subcellular location">
    <subcellularLocation>
        <location evidence="1">Membrane</location>
        <topology evidence="1">Single-pass type I membrane protein</topology>
    </subcellularLocation>
</comment>
<dbReference type="InterPro" id="IPR013106">
    <property type="entry name" value="Ig_V-set"/>
</dbReference>
<dbReference type="InterPro" id="IPR051275">
    <property type="entry name" value="Cell_adhesion_signaling"/>
</dbReference>
<dbReference type="CDD" id="cd00174">
    <property type="entry name" value="SH3"/>
    <property type="match status" value="1"/>
</dbReference>
<gene>
    <name evidence="12" type="primary">NCAM1</name>
    <name evidence="12" type="ORF">BLAG_LOCUS3970</name>
</gene>
<sequence length="510" mass="56227">MRLKFWCVVFFITLASDIGWCQSKIGLTMPESVRAVLGASATLSATYATSRPIRSVAWFKVDSKISSKRDPVLAFYPSAGTSPETFGSFRGRARLIGKASLRVASTTLQDDGLYVLVISVSGVAIEEGFVRLNVMVPPSVQVGPSDPYVTRWGKTVSLTCTVRGSRPNITSLYWEKDGTQIDVNVMKYFGGNREMPSLMIRHVTRADAGRYTCIAEHPVRPAAAGLALQVLFPPSIISISDSVMAHLDERVILQCVADGNPAPNITWFRAGKTLKSSSKTLSQDIRTSSVVLKRAQYNDTGLFSCTVDNGIGDPDTKTVRLSVTRKRLGPLDGATTAIIIGVVVGGLWLLVCIILTVYFVRRRQERVERKKFSFYYDIGRRKPLPPEAGGPKAQDFGPLPDVPLPDKPKKPSAPCAGINTMRRATAHKDKRYAKVLYTFRPREENELHLEADDIIEVLEGEDGGWCLGYLRGRIGLFPSNYVTFLSTREASVFKSEGSSECDEKRSKRNT</sequence>
<dbReference type="GO" id="GO:0005886">
    <property type="term" value="C:plasma membrane"/>
    <property type="evidence" value="ECO:0007669"/>
    <property type="project" value="TreeGrafter"/>
</dbReference>
<evidence type="ECO:0000256" key="6">
    <source>
        <dbReference type="ARBA" id="ARBA00023319"/>
    </source>
</evidence>
<reference evidence="12" key="1">
    <citation type="submission" date="2022-01" db="EMBL/GenBank/DDBJ databases">
        <authorList>
            <person name="Braso-Vives M."/>
        </authorList>
    </citation>
    <scope>NUCLEOTIDE SEQUENCE</scope>
</reference>
<keyword evidence="6" id="KW-0393">Immunoglobulin domain</keyword>
<dbReference type="AlphaFoldDB" id="A0A8J9W7W7"/>
<keyword evidence="8" id="KW-0812">Transmembrane</keyword>
<feature type="transmembrane region" description="Helical" evidence="8">
    <location>
        <begin position="337"/>
        <end position="360"/>
    </location>
</feature>
<feature type="chain" id="PRO_5035445476" evidence="9">
    <location>
        <begin position="22"/>
        <end position="510"/>
    </location>
</feature>
<dbReference type="GO" id="GO:0098609">
    <property type="term" value="P:cell-cell adhesion"/>
    <property type="evidence" value="ECO:0007669"/>
    <property type="project" value="TreeGrafter"/>
</dbReference>
<dbReference type="InterPro" id="IPR013783">
    <property type="entry name" value="Ig-like_fold"/>
</dbReference>
<dbReference type="InterPro" id="IPR003599">
    <property type="entry name" value="Ig_sub"/>
</dbReference>
<keyword evidence="8" id="KW-1133">Transmembrane helix</keyword>
<keyword evidence="9" id="KW-0732">Signal</keyword>
<dbReference type="Gene3D" id="2.30.30.40">
    <property type="entry name" value="SH3 Domains"/>
    <property type="match status" value="1"/>
</dbReference>
<evidence type="ECO:0000256" key="8">
    <source>
        <dbReference type="SAM" id="Phobius"/>
    </source>
</evidence>
<dbReference type="InterPro" id="IPR003598">
    <property type="entry name" value="Ig_sub2"/>
</dbReference>
<evidence type="ECO:0000259" key="10">
    <source>
        <dbReference type="PROSITE" id="PS50002"/>
    </source>
</evidence>
<evidence type="ECO:0000256" key="9">
    <source>
        <dbReference type="SAM" id="SignalP"/>
    </source>
</evidence>
<evidence type="ECO:0000313" key="12">
    <source>
        <dbReference type="EMBL" id="CAH1239780.1"/>
    </source>
</evidence>
<evidence type="ECO:0000256" key="4">
    <source>
        <dbReference type="ARBA" id="ARBA00023157"/>
    </source>
</evidence>
<dbReference type="PANTHER" id="PTHR11640:SF164">
    <property type="entry name" value="MAM DOMAIN-CONTAINING GLYCOSYLPHOSPHATIDYLINOSITOL ANCHOR PROTEIN 1"/>
    <property type="match status" value="1"/>
</dbReference>
<feature type="signal peptide" evidence="9">
    <location>
        <begin position="1"/>
        <end position="21"/>
    </location>
</feature>
<proteinExistence type="predicted"/>
<evidence type="ECO:0000256" key="5">
    <source>
        <dbReference type="ARBA" id="ARBA00023180"/>
    </source>
</evidence>
<dbReference type="Gene3D" id="2.60.40.10">
    <property type="entry name" value="Immunoglobulins"/>
    <property type="match status" value="3"/>
</dbReference>
<keyword evidence="5" id="KW-0325">Glycoprotein</keyword>
<dbReference type="SUPFAM" id="SSF48726">
    <property type="entry name" value="Immunoglobulin"/>
    <property type="match status" value="3"/>
</dbReference>
<keyword evidence="4" id="KW-1015">Disulfide bond</keyword>
<dbReference type="Pfam" id="PF07686">
    <property type="entry name" value="V-set"/>
    <property type="match status" value="1"/>
</dbReference>
<dbReference type="PROSITE" id="PS50835">
    <property type="entry name" value="IG_LIKE"/>
    <property type="match status" value="2"/>
</dbReference>
<keyword evidence="3 8" id="KW-0472">Membrane</keyword>
<name>A0A8J9W7W7_BRALA</name>
<dbReference type="GO" id="GO:0050839">
    <property type="term" value="F:cell adhesion molecule binding"/>
    <property type="evidence" value="ECO:0007669"/>
    <property type="project" value="TreeGrafter"/>
</dbReference>
<evidence type="ECO:0000313" key="13">
    <source>
        <dbReference type="Proteomes" id="UP000838412"/>
    </source>
</evidence>
<dbReference type="GO" id="GO:0005911">
    <property type="term" value="C:cell-cell junction"/>
    <property type="evidence" value="ECO:0007669"/>
    <property type="project" value="TreeGrafter"/>
</dbReference>
<accession>A0A8J9W7W7</accession>
<feature type="domain" description="Ig-like" evidence="11">
    <location>
        <begin position="234"/>
        <end position="324"/>
    </location>
</feature>
<feature type="domain" description="SH3" evidence="10">
    <location>
        <begin position="428"/>
        <end position="487"/>
    </location>
</feature>
<evidence type="ECO:0000256" key="1">
    <source>
        <dbReference type="ARBA" id="ARBA00004479"/>
    </source>
</evidence>
<dbReference type="InterPro" id="IPR036179">
    <property type="entry name" value="Ig-like_dom_sf"/>
</dbReference>
<dbReference type="Proteomes" id="UP000838412">
    <property type="component" value="Chromosome 11"/>
</dbReference>
<dbReference type="SMART" id="SM00409">
    <property type="entry name" value="IG"/>
    <property type="match status" value="3"/>
</dbReference>
<dbReference type="InterPro" id="IPR036028">
    <property type="entry name" value="SH3-like_dom_sf"/>
</dbReference>
<dbReference type="Pfam" id="PF13927">
    <property type="entry name" value="Ig_3"/>
    <property type="match status" value="2"/>
</dbReference>